<organism evidence="1">
    <name type="scientific">marine sediment metagenome</name>
    <dbReference type="NCBI Taxonomy" id="412755"/>
    <lineage>
        <taxon>unclassified sequences</taxon>
        <taxon>metagenomes</taxon>
        <taxon>ecological metagenomes</taxon>
    </lineage>
</organism>
<gene>
    <name evidence="1" type="ORF">S03H2_67244</name>
</gene>
<protein>
    <submittedName>
        <fullName evidence="1">Uncharacterized protein</fullName>
    </submittedName>
</protein>
<proteinExistence type="predicted"/>
<accession>X1IXH3</accession>
<comment type="caution">
    <text evidence="1">The sequence shown here is derived from an EMBL/GenBank/DDBJ whole genome shotgun (WGS) entry which is preliminary data.</text>
</comment>
<dbReference type="AlphaFoldDB" id="X1IXH3"/>
<name>X1IXH3_9ZZZZ</name>
<evidence type="ECO:0000313" key="1">
    <source>
        <dbReference type="EMBL" id="GAH87151.1"/>
    </source>
</evidence>
<sequence>ILCSTELVKYSTPLGLNIDIDIYIRWSLLTPMVIRKGRSPPLAAFLAIQ</sequence>
<dbReference type="EMBL" id="BARU01043987">
    <property type="protein sequence ID" value="GAH87151.1"/>
    <property type="molecule type" value="Genomic_DNA"/>
</dbReference>
<reference evidence="1" key="1">
    <citation type="journal article" date="2014" name="Front. Microbiol.">
        <title>High frequency of phylogenetically diverse reductive dehalogenase-homologous genes in deep subseafloor sedimentary metagenomes.</title>
        <authorList>
            <person name="Kawai M."/>
            <person name="Futagami T."/>
            <person name="Toyoda A."/>
            <person name="Takaki Y."/>
            <person name="Nishi S."/>
            <person name="Hori S."/>
            <person name="Arai W."/>
            <person name="Tsubouchi T."/>
            <person name="Morono Y."/>
            <person name="Uchiyama I."/>
            <person name="Ito T."/>
            <person name="Fujiyama A."/>
            <person name="Inagaki F."/>
            <person name="Takami H."/>
        </authorList>
    </citation>
    <scope>NUCLEOTIDE SEQUENCE</scope>
    <source>
        <strain evidence="1">Expedition CK06-06</strain>
    </source>
</reference>
<feature type="non-terminal residue" evidence="1">
    <location>
        <position position="1"/>
    </location>
</feature>